<evidence type="ECO:0000259" key="7">
    <source>
        <dbReference type="Pfam" id="PF07980"/>
    </source>
</evidence>
<dbReference type="Proteomes" id="UP001209317">
    <property type="component" value="Unassembled WGS sequence"/>
</dbReference>
<protein>
    <submittedName>
        <fullName evidence="9">RagB/SusD family nutrient uptake outer membrane protein</fullName>
    </submittedName>
</protein>
<dbReference type="RefSeq" id="WP_263036872.1">
    <property type="nucleotide sequence ID" value="NZ_JAOTPL010000002.1"/>
</dbReference>
<comment type="subcellular location">
    <subcellularLocation>
        <location evidence="1">Cell outer membrane</location>
    </subcellularLocation>
</comment>
<dbReference type="Pfam" id="PF07980">
    <property type="entry name" value="SusD_RagB"/>
    <property type="match status" value="1"/>
</dbReference>
<dbReference type="Gene3D" id="1.25.40.390">
    <property type="match status" value="1"/>
</dbReference>
<dbReference type="PROSITE" id="PS51257">
    <property type="entry name" value="PROKAR_LIPOPROTEIN"/>
    <property type="match status" value="1"/>
</dbReference>
<dbReference type="InterPro" id="IPR011990">
    <property type="entry name" value="TPR-like_helical_dom_sf"/>
</dbReference>
<dbReference type="InterPro" id="IPR012944">
    <property type="entry name" value="SusD_RagB_dom"/>
</dbReference>
<comment type="caution">
    <text evidence="9">The sequence shown here is derived from an EMBL/GenBank/DDBJ whole genome shotgun (WGS) entry which is preliminary data.</text>
</comment>
<evidence type="ECO:0000256" key="6">
    <source>
        <dbReference type="SAM" id="SignalP"/>
    </source>
</evidence>
<sequence length="500" mass="56774">MKKNHIFLTIVLMALLSSCSLKKDPIGFSEITVPRDTTDNTVEFATREQMNAQRNALYSTIRDAQEAWYLDYLVFSEVHADNAYRGTSGNELSSLEAQSQDGINKNIARDWNAMLNYVSNANRIILNIDFVPDPSLTQAERKQWKAEALIFRAWIWFDMVRLWGDIPLVLQKTPDVTSDNIEEVYPLLFPSRDSVQKVYSQVVKDLQQAAQDAPDVTPGDKFLLSKGVANALLAKVYAEKPVRDYAKVIDYCQKVQDAGFALESNYGDLFDFNTNTKDAKLRNSSESIFEVTYMSGSGSWVTWMFGIDLANVNSRYDWAKWITPSRDLIAAFESEGDNIRKNASIVWGKPDWSNHYPSNNYPFMYKTRSAYNSIIKLRLADILLLKAEALVQQNRLDEAKNIVNQVRSRVQLSSLPASVTGSKTAMEDAVLKERRLELAFEGQRWFDLVRNGKAISVLNTLNQRDVGRIKMLPLTEETILLPIPQSAIDMNAELKQNPGY</sequence>
<dbReference type="GO" id="GO:0009279">
    <property type="term" value="C:cell outer membrane"/>
    <property type="evidence" value="ECO:0007669"/>
    <property type="project" value="UniProtKB-SubCell"/>
</dbReference>
<dbReference type="Pfam" id="PF14322">
    <property type="entry name" value="SusD-like_3"/>
    <property type="match status" value="1"/>
</dbReference>
<evidence type="ECO:0000256" key="4">
    <source>
        <dbReference type="ARBA" id="ARBA00023136"/>
    </source>
</evidence>
<dbReference type="AlphaFoldDB" id="A0AAE3LJ67"/>
<keyword evidence="10" id="KW-1185">Reference proteome</keyword>
<dbReference type="InterPro" id="IPR033985">
    <property type="entry name" value="SusD-like_N"/>
</dbReference>
<accession>A0AAE3LJ67</accession>
<organism evidence="9 10">
    <name type="scientific">Haoranjiania flava</name>
    <dbReference type="NCBI Taxonomy" id="1856322"/>
    <lineage>
        <taxon>Bacteria</taxon>
        <taxon>Pseudomonadati</taxon>
        <taxon>Bacteroidota</taxon>
        <taxon>Chitinophagia</taxon>
        <taxon>Chitinophagales</taxon>
        <taxon>Chitinophagaceae</taxon>
        <taxon>Haoranjiania</taxon>
    </lineage>
</organism>
<evidence type="ECO:0000256" key="5">
    <source>
        <dbReference type="ARBA" id="ARBA00023237"/>
    </source>
</evidence>
<feature type="domain" description="RagB/SusD" evidence="7">
    <location>
        <begin position="366"/>
        <end position="500"/>
    </location>
</feature>
<evidence type="ECO:0000256" key="1">
    <source>
        <dbReference type="ARBA" id="ARBA00004442"/>
    </source>
</evidence>
<evidence type="ECO:0000313" key="10">
    <source>
        <dbReference type="Proteomes" id="UP001209317"/>
    </source>
</evidence>
<feature type="signal peptide" evidence="6">
    <location>
        <begin position="1"/>
        <end position="23"/>
    </location>
</feature>
<evidence type="ECO:0000256" key="2">
    <source>
        <dbReference type="ARBA" id="ARBA00006275"/>
    </source>
</evidence>
<dbReference type="EMBL" id="JAOTPL010000002">
    <property type="protein sequence ID" value="MCU7693387.1"/>
    <property type="molecule type" value="Genomic_DNA"/>
</dbReference>
<keyword evidence="4" id="KW-0472">Membrane</keyword>
<evidence type="ECO:0000256" key="3">
    <source>
        <dbReference type="ARBA" id="ARBA00022729"/>
    </source>
</evidence>
<evidence type="ECO:0000313" key="9">
    <source>
        <dbReference type="EMBL" id="MCU7693387.1"/>
    </source>
</evidence>
<reference evidence="9" key="1">
    <citation type="submission" date="2022-10" db="EMBL/GenBank/DDBJ databases">
        <authorList>
            <person name="Kim H.S."/>
            <person name="Kim J.-S."/>
            <person name="Suh M.K."/>
            <person name="Eom M.K."/>
            <person name="Lee J.-S."/>
        </authorList>
    </citation>
    <scope>NUCLEOTIDE SEQUENCE</scope>
    <source>
        <strain evidence="9">LIP-5</strain>
    </source>
</reference>
<dbReference type="SUPFAM" id="SSF48452">
    <property type="entry name" value="TPR-like"/>
    <property type="match status" value="1"/>
</dbReference>
<keyword evidence="3 6" id="KW-0732">Signal</keyword>
<dbReference type="CDD" id="cd08977">
    <property type="entry name" value="SusD"/>
    <property type="match status" value="1"/>
</dbReference>
<gene>
    <name evidence="9" type="ORF">OD355_02515</name>
</gene>
<name>A0AAE3LJ67_9BACT</name>
<proteinExistence type="inferred from homology"/>
<evidence type="ECO:0000259" key="8">
    <source>
        <dbReference type="Pfam" id="PF14322"/>
    </source>
</evidence>
<feature type="chain" id="PRO_5042186691" evidence="6">
    <location>
        <begin position="24"/>
        <end position="500"/>
    </location>
</feature>
<feature type="domain" description="SusD-like N-terminal" evidence="8">
    <location>
        <begin position="63"/>
        <end position="237"/>
    </location>
</feature>
<keyword evidence="5" id="KW-0998">Cell outer membrane</keyword>
<comment type="similarity">
    <text evidence="2">Belongs to the SusD family.</text>
</comment>